<dbReference type="PANTHER" id="PTHR33545:SF9">
    <property type="entry name" value="UPF0750 MEMBRANE PROTEIN YITE"/>
    <property type="match status" value="1"/>
</dbReference>
<dbReference type="CDD" id="cd16380">
    <property type="entry name" value="YitT_C"/>
    <property type="match status" value="1"/>
</dbReference>
<dbReference type="AlphaFoldDB" id="A0AAJ1T157"/>
<dbReference type="InterPro" id="IPR019264">
    <property type="entry name" value="DUF2179"/>
</dbReference>
<accession>A0AAJ1T157</accession>
<dbReference type="Pfam" id="PF10035">
    <property type="entry name" value="DUF2179"/>
    <property type="match status" value="1"/>
</dbReference>
<keyword evidence="3" id="KW-0812">Transmembrane</keyword>
<gene>
    <name evidence="7" type="ORF">J2S13_001296</name>
</gene>
<dbReference type="Proteomes" id="UP001237207">
    <property type="component" value="Unassembled WGS sequence"/>
</dbReference>
<keyword evidence="5" id="KW-0472">Membrane</keyword>
<evidence type="ECO:0000256" key="2">
    <source>
        <dbReference type="ARBA" id="ARBA00022475"/>
    </source>
</evidence>
<sequence length="98" mass="11601">MRIIANYYEKVRYIILYKIDHDVTKLSAYGDYTDDGSPIMTYVVDQTEFTKLKQLVKMIDPPAFVVKMDKSKVLEEGFKKAQNWYNLLVYELFSEEDV</sequence>
<evidence type="ECO:0000313" key="7">
    <source>
        <dbReference type="EMBL" id="MDQ0214897.1"/>
    </source>
</evidence>
<organism evidence="7 8">
    <name type="scientific">Oikeobacillus pervagus</name>
    <dbReference type="NCBI Taxonomy" id="1325931"/>
    <lineage>
        <taxon>Bacteria</taxon>
        <taxon>Bacillati</taxon>
        <taxon>Bacillota</taxon>
        <taxon>Bacilli</taxon>
        <taxon>Bacillales</taxon>
        <taxon>Bacillaceae</taxon>
        <taxon>Oikeobacillus</taxon>
    </lineage>
</organism>
<protein>
    <submittedName>
        <fullName evidence="7">Uncharacterized membrane-anchored protein YitT (DUF2179 family)</fullName>
    </submittedName>
</protein>
<proteinExistence type="predicted"/>
<evidence type="ECO:0000256" key="1">
    <source>
        <dbReference type="ARBA" id="ARBA00004651"/>
    </source>
</evidence>
<dbReference type="PANTHER" id="PTHR33545">
    <property type="entry name" value="UPF0750 MEMBRANE PROTEIN YITT-RELATED"/>
    <property type="match status" value="1"/>
</dbReference>
<name>A0AAJ1T157_9BACI</name>
<comment type="subcellular location">
    <subcellularLocation>
        <location evidence="1">Cell membrane</location>
        <topology evidence="1">Multi-pass membrane protein</topology>
    </subcellularLocation>
</comment>
<keyword evidence="2" id="KW-1003">Cell membrane</keyword>
<evidence type="ECO:0000313" key="8">
    <source>
        <dbReference type="Proteomes" id="UP001237207"/>
    </source>
</evidence>
<evidence type="ECO:0000256" key="5">
    <source>
        <dbReference type="ARBA" id="ARBA00023136"/>
    </source>
</evidence>
<dbReference type="GO" id="GO:0005886">
    <property type="term" value="C:plasma membrane"/>
    <property type="evidence" value="ECO:0007669"/>
    <property type="project" value="UniProtKB-SubCell"/>
</dbReference>
<dbReference type="InterPro" id="IPR051461">
    <property type="entry name" value="UPF0750_membrane"/>
</dbReference>
<keyword evidence="4" id="KW-1133">Transmembrane helix</keyword>
<dbReference type="InterPro" id="IPR015867">
    <property type="entry name" value="N-reg_PII/ATP_PRibTrfase_C"/>
</dbReference>
<comment type="caution">
    <text evidence="7">The sequence shown here is derived from an EMBL/GenBank/DDBJ whole genome shotgun (WGS) entry which is preliminary data.</text>
</comment>
<evidence type="ECO:0000256" key="4">
    <source>
        <dbReference type="ARBA" id="ARBA00022989"/>
    </source>
</evidence>
<feature type="domain" description="DUF2179" evidence="6">
    <location>
        <begin position="22"/>
        <end position="74"/>
    </location>
</feature>
<dbReference type="Gene3D" id="3.30.70.120">
    <property type="match status" value="1"/>
</dbReference>
<keyword evidence="8" id="KW-1185">Reference proteome</keyword>
<evidence type="ECO:0000256" key="3">
    <source>
        <dbReference type="ARBA" id="ARBA00022692"/>
    </source>
</evidence>
<evidence type="ECO:0000259" key="6">
    <source>
        <dbReference type="Pfam" id="PF10035"/>
    </source>
</evidence>
<dbReference type="EMBL" id="JAUSUC010000012">
    <property type="protein sequence ID" value="MDQ0214897.1"/>
    <property type="molecule type" value="Genomic_DNA"/>
</dbReference>
<reference evidence="7" key="1">
    <citation type="submission" date="2023-07" db="EMBL/GenBank/DDBJ databases">
        <title>Genomic Encyclopedia of Type Strains, Phase IV (KMG-IV): sequencing the most valuable type-strain genomes for metagenomic binning, comparative biology and taxonomic classification.</title>
        <authorList>
            <person name="Goeker M."/>
        </authorList>
    </citation>
    <scope>NUCLEOTIDE SEQUENCE</scope>
    <source>
        <strain evidence="7">DSM 23947</strain>
    </source>
</reference>